<keyword evidence="2" id="KW-1185">Reference proteome</keyword>
<dbReference type="STRING" id="408657.SAMN04487995_1129"/>
<evidence type="ECO:0000313" key="1">
    <source>
        <dbReference type="EMBL" id="SEI52383.1"/>
    </source>
</evidence>
<evidence type="ECO:0000313" key="2">
    <source>
        <dbReference type="Proteomes" id="UP000199532"/>
    </source>
</evidence>
<accession>A0A1H6R9F4</accession>
<proteinExistence type="predicted"/>
<reference evidence="1 2" key="1">
    <citation type="submission" date="2016-10" db="EMBL/GenBank/DDBJ databases">
        <authorList>
            <person name="de Groot N.N."/>
        </authorList>
    </citation>
    <scope>NUCLEOTIDE SEQUENCE [LARGE SCALE GENOMIC DNA]</scope>
    <source>
        <strain evidence="1 2">DSM 19938</strain>
    </source>
</reference>
<name>A0A1H6R9F4_9BACT</name>
<dbReference type="EMBL" id="FNXY01000002">
    <property type="protein sequence ID" value="SEI52383.1"/>
    <property type="molecule type" value="Genomic_DNA"/>
</dbReference>
<sequence length="209" mass="23918">MLEIFEHFCFYLTFRFMKYFKIIFCLFLTAPIFISCTSSGESDAIYKQLGENQAKVIYKIDGKEFYPQESIFKGEVNASDKLLSITLIDQFDGRSIVSFGGDDWYLSIPSQKEVFSDDQVNAGVKMGKLVDKQKMIGEAFIMTDGAVTLEEFSKNKMILKIKGKVGKYSDFEQPTEFKTFDATIIYKKPVFNLLNITEEELFSAIKSSK</sequence>
<dbReference type="Proteomes" id="UP000199532">
    <property type="component" value="Unassembled WGS sequence"/>
</dbReference>
<gene>
    <name evidence="1" type="ORF">SAMN04487995_1129</name>
</gene>
<organism evidence="1 2">
    <name type="scientific">Dyadobacter koreensis</name>
    <dbReference type="NCBI Taxonomy" id="408657"/>
    <lineage>
        <taxon>Bacteria</taxon>
        <taxon>Pseudomonadati</taxon>
        <taxon>Bacteroidota</taxon>
        <taxon>Cytophagia</taxon>
        <taxon>Cytophagales</taxon>
        <taxon>Spirosomataceae</taxon>
        <taxon>Dyadobacter</taxon>
    </lineage>
</organism>
<dbReference type="AlphaFoldDB" id="A0A1H6R9F4"/>
<protein>
    <submittedName>
        <fullName evidence="1">Uncharacterized protein</fullName>
    </submittedName>
</protein>